<dbReference type="STRING" id="45286.A0A0X8HRF1"/>
<dbReference type="EMBL" id="CP014243">
    <property type="protein sequence ID" value="AMD20077.1"/>
    <property type="molecule type" value="Genomic_DNA"/>
</dbReference>
<name>A0A0X8HRF1_9SACH</name>
<protein>
    <submittedName>
        <fullName evidence="2">HCL074Cp</fullName>
    </submittedName>
</protein>
<feature type="compositionally biased region" description="Polar residues" evidence="1">
    <location>
        <begin position="25"/>
        <end position="38"/>
    </location>
</feature>
<dbReference type="Gene3D" id="6.10.250.2010">
    <property type="match status" value="1"/>
</dbReference>
<keyword evidence="3" id="KW-1185">Reference proteome</keyword>
<proteinExistence type="predicted"/>
<dbReference type="Proteomes" id="UP000243052">
    <property type="component" value="Chromosome iii"/>
</dbReference>
<feature type="compositionally biased region" description="Basic and acidic residues" evidence="1">
    <location>
        <begin position="146"/>
        <end position="155"/>
    </location>
</feature>
<feature type="region of interest" description="Disordered" evidence="1">
    <location>
        <begin position="23"/>
        <end position="42"/>
    </location>
</feature>
<sequence>MIGKKRKSVKLKHLRGALKDLLGNEGNSLKGNDSSRLSLRNESKAEAVTEKNGVIYIMSKESQLIPKLSDAEVLERHRRADENMRQAWAEIIKKYEGLEDQGDVVDLTTGEIVEDNGHIRNLTTEIKNDVKAGQYKSALDDILDVEPHQDSIWRDDESEGSEEEEADIEGEDEETSEEEERKQEKDHEGEDQSQITYSNPVIGLQDKTSTSVH</sequence>
<feature type="compositionally biased region" description="Basic and acidic residues" evidence="1">
    <location>
        <begin position="179"/>
        <end position="190"/>
    </location>
</feature>
<dbReference type="AlphaFoldDB" id="A0A0X8HRF1"/>
<feature type="compositionally biased region" description="Acidic residues" evidence="1">
    <location>
        <begin position="156"/>
        <end position="178"/>
    </location>
</feature>
<evidence type="ECO:0000313" key="3">
    <source>
        <dbReference type="Proteomes" id="UP000243052"/>
    </source>
</evidence>
<reference evidence="2 3" key="1">
    <citation type="submission" date="2016-01" db="EMBL/GenBank/DDBJ databases">
        <title>Genome sequence of the yeast Holleya sinecauda.</title>
        <authorList>
            <person name="Dietrich F.S."/>
        </authorList>
    </citation>
    <scope>NUCLEOTIDE SEQUENCE [LARGE SCALE GENOMIC DNA]</scope>
    <source>
        <strain evidence="2 3">ATCC 58844</strain>
    </source>
</reference>
<dbReference type="OrthoDB" id="2420608at2759"/>
<dbReference type="GeneID" id="28723310"/>
<dbReference type="GO" id="GO:0005634">
    <property type="term" value="C:nucleus"/>
    <property type="evidence" value="ECO:0007669"/>
    <property type="project" value="InterPro"/>
</dbReference>
<evidence type="ECO:0000256" key="1">
    <source>
        <dbReference type="SAM" id="MobiDB-lite"/>
    </source>
</evidence>
<dbReference type="RefSeq" id="XP_017987073.1">
    <property type="nucleotide sequence ID" value="XM_018131039.1"/>
</dbReference>
<dbReference type="InterPro" id="IPR018465">
    <property type="entry name" value="Scm3/HJURP"/>
</dbReference>
<organism evidence="2 3">
    <name type="scientific">Eremothecium sinecaudum</name>
    <dbReference type="NCBI Taxonomy" id="45286"/>
    <lineage>
        <taxon>Eukaryota</taxon>
        <taxon>Fungi</taxon>
        <taxon>Dikarya</taxon>
        <taxon>Ascomycota</taxon>
        <taxon>Saccharomycotina</taxon>
        <taxon>Saccharomycetes</taxon>
        <taxon>Saccharomycetales</taxon>
        <taxon>Saccharomycetaceae</taxon>
        <taxon>Eremothecium</taxon>
    </lineage>
</organism>
<accession>A0A0X8HRF1</accession>
<dbReference type="Pfam" id="PF10384">
    <property type="entry name" value="Scm3"/>
    <property type="match status" value="1"/>
</dbReference>
<dbReference type="GO" id="GO:0042393">
    <property type="term" value="F:histone binding"/>
    <property type="evidence" value="ECO:0007669"/>
    <property type="project" value="InterPro"/>
</dbReference>
<gene>
    <name evidence="2" type="ORF">AW171_hschr31947</name>
</gene>
<feature type="region of interest" description="Disordered" evidence="1">
    <location>
        <begin position="146"/>
        <end position="213"/>
    </location>
</feature>
<evidence type="ECO:0000313" key="2">
    <source>
        <dbReference type="EMBL" id="AMD20077.1"/>
    </source>
</evidence>